<dbReference type="InterPro" id="IPR050385">
    <property type="entry name" value="Archaeal_FAD_synthase"/>
</dbReference>
<organism evidence="4 5">
    <name type="scientific">Butyribacter intestini</name>
    <dbReference type="NCBI Taxonomy" id="1703332"/>
    <lineage>
        <taxon>Bacteria</taxon>
        <taxon>Bacillati</taxon>
        <taxon>Bacillota</taxon>
        <taxon>Clostridia</taxon>
        <taxon>Lachnospirales</taxon>
        <taxon>Lachnospiraceae</taxon>
        <taxon>Butyribacter</taxon>
    </lineage>
</organism>
<evidence type="ECO:0000256" key="1">
    <source>
        <dbReference type="ARBA" id="ARBA00022679"/>
    </source>
</evidence>
<keyword evidence="2 4" id="KW-0548">Nucleotidyltransferase</keyword>
<dbReference type="GO" id="GO:0047348">
    <property type="term" value="F:glycerol-3-phosphate cytidylyltransferase activity"/>
    <property type="evidence" value="ECO:0007669"/>
    <property type="project" value="InterPro"/>
</dbReference>
<gene>
    <name evidence="4" type="ORF">APZ18_14500</name>
</gene>
<name>A0AAW3JLY8_9FIRM</name>
<dbReference type="SUPFAM" id="SSF52374">
    <property type="entry name" value="Nucleotidylyl transferase"/>
    <property type="match status" value="1"/>
</dbReference>
<keyword evidence="5" id="KW-1185">Reference proteome</keyword>
<dbReference type="EMBL" id="LLKB01000007">
    <property type="protein sequence ID" value="KQC84122.1"/>
    <property type="molecule type" value="Genomic_DNA"/>
</dbReference>
<comment type="caution">
    <text evidence="4">The sequence shown here is derived from an EMBL/GenBank/DDBJ whole genome shotgun (WGS) entry which is preliminary data.</text>
</comment>
<evidence type="ECO:0000313" key="4">
    <source>
        <dbReference type="EMBL" id="KQC84122.1"/>
    </source>
</evidence>
<evidence type="ECO:0000313" key="5">
    <source>
        <dbReference type="Proteomes" id="UP000050833"/>
    </source>
</evidence>
<dbReference type="InterPro" id="IPR004821">
    <property type="entry name" value="Cyt_trans-like"/>
</dbReference>
<dbReference type="GO" id="GO:0019350">
    <property type="term" value="P:teichoic acid biosynthetic process"/>
    <property type="evidence" value="ECO:0007669"/>
    <property type="project" value="InterPro"/>
</dbReference>
<dbReference type="InterPro" id="IPR006409">
    <property type="entry name" value="G3P_cytidylTrfase"/>
</dbReference>
<dbReference type="GO" id="GO:0005737">
    <property type="term" value="C:cytoplasm"/>
    <property type="evidence" value="ECO:0007669"/>
    <property type="project" value="InterPro"/>
</dbReference>
<dbReference type="NCBIfam" id="TIGR00125">
    <property type="entry name" value="cyt_tran_rel"/>
    <property type="match status" value="1"/>
</dbReference>
<sequence>MKKVITYGTFDLLHVGHINILRRAKELGDYLIVVLSTDEFNAIKNKKAYYSYEDRKQILEAIRYVDKVIPENTWEQKISDVVDNDIDVFVMGHDWEGKFDFLKDYCEVVYLPRTEGISTSKIKKDLGINGQKKED</sequence>
<evidence type="ECO:0000259" key="3">
    <source>
        <dbReference type="Pfam" id="PF01467"/>
    </source>
</evidence>
<protein>
    <submittedName>
        <fullName evidence="4">Glycerol-3-phosphate cytidylyltransferase</fullName>
    </submittedName>
</protein>
<dbReference type="GO" id="GO:0046872">
    <property type="term" value="F:metal ion binding"/>
    <property type="evidence" value="ECO:0007669"/>
    <property type="project" value="InterPro"/>
</dbReference>
<feature type="domain" description="Cytidyltransferase-like" evidence="3">
    <location>
        <begin position="5"/>
        <end position="124"/>
    </location>
</feature>
<keyword evidence="1" id="KW-0808">Transferase</keyword>
<dbReference type="Gene3D" id="3.40.50.620">
    <property type="entry name" value="HUPs"/>
    <property type="match status" value="1"/>
</dbReference>
<evidence type="ECO:0000256" key="2">
    <source>
        <dbReference type="ARBA" id="ARBA00022695"/>
    </source>
</evidence>
<dbReference type="Proteomes" id="UP000050833">
    <property type="component" value="Unassembled WGS sequence"/>
</dbReference>
<dbReference type="InterPro" id="IPR014729">
    <property type="entry name" value="Rossmann-like_a/b/a_fold"/>
</dbReference>
<dbReference type="Pfam" id="PF01467">
    <property type="entry name" value="CTP_transf_like"/>
    <property type="match status" value="1"/>
</dbReference>
<dbReference type="RefSeq" id="WP_022013563.1">
    <property type="nucleotide sequence ID" value="NZ_DBGBRS010000180.1"/>
</dbReference>
<proteinExistence type="predicted"/>
<dbReference type="AlphaFoldDB" id="A0AAW3JLY8"/>
<dbReference type="PANTHER" id="PTHR43793">
    <property type="entry name" value="FAD SYNTHASE"/>
    <property type="match status" value="1"/>
</dbReference>
<dbReference type="NCBIfam" id="TIGR01518">
    <property type="entry name" value="g3p_cytidyltrns"/>
    <property type="match status" value="1"/>
</dbReference>
<reference evidence="4 5" key="1">
    <citation type="submission" date="2015-10" db="EMBL/GenBank/DDBJ databases">
        <title>Butyribacter intestini gen. nov., sp. nov., a butyric acid-producing bacterium of the family Lachnospiraceae isolated from the human faeces.</title>
        <authorList>
            <person name="Zou Y."/>
            <person name="Xue W."/>
            <person name="Luo G."/>
            <person name="Lv M."/>
        </authorList>
    </citation>
    <scope>NUCLEOTIDE SEQUENCE [LARGE SCALE GENOMIC DNA]</scope>
    <source>
        <strain evidence="4 5">TF01-11</strain>
    </source>
</reference>
<dbReference type="PANTHER" id="PTHR43793:SF1">
    <property type="entry name" value="FAD SYNTHASE"/>
    <property type="match status" value="1"/>
</dbReference>
<accession>A0AAW3JLY8</accession>